<dbReference type="AlphaFoldDB" id="A0A1L3MPY2"/>
<dbReference type="PANTHER" id="PTHR30012:SF0">
    <property type="entry name" value="TYPE II SECRETION SYSTEM PROTEIN F-RELATED"/>
    <property type="match status" value="1"/>
</dbReference>
<dbReference type="NCBIfam" id="NF041012">
    <property type="entry name" value="T4P_ComGB"/>
    <property type="match status" value="1"/>
</dbReference>
<dbReference type="PRINTS" id="PR00812">
    <property type="entry name" value="BCTERIALGSPF"/>
</dbReference>
<dbReference type="InterPro" id="IPR042094">
    <property type="entry name" value="T2SS_GspF_sf"/>
</dbReference>
<keyword evidence="5 7" id="KW-1133">Transmembrane helix</keyword>
<keyword evidence="6 7" id="KW-0472">Membrane</keyword>
<evidence type="ECO:0000256" key="1">
    <source>
        <dbReference type="ARBA" id="ARBA00004651"/>
    </source>
</evidence>
<evidence type="ECO:0000256" key="7">
    <source>
        <dbReference type="SAM" id="Phobius"/>
    </source>
</evidence>
<reference evidence="9 10" key="1">
    <citation type="journal article" date="2016" name="Sci. Rep.">
        <title>Complete genome sequence and transcriptomic analysis of a novel marine strain Bacillus weihaiensis reveals the mechanism of brown algae degradation.</title>
        <authorList>
            <person name="Zhu Y."/>
            <person name="Chen P."/>
            <person name="Bao Y."/>
            <person name="Men Y."/>
            <person name="Zeng Y."/>
            <person name="Yang J."/>
            <person name="Sun J."/>
            <person name="Sun Y."/>
        </authorList>
    </citation>
    <scope>NUCLEOTIDE SEQUENCE [LARGE SCALE GENOMIC DNA]</scope>
    <source>
        <strain evidence="9 10">Alg07</strain>
    </source>
</reference>
<keyword evidence="10" id="KW-1185">Reference proteome</keyword>
<dbReference type="OrthoDB" id="1638902at2"/>
<dbReference type="EMBL" id="CP016020">
    <property type="protein sequence ID" value="APH04399.1"/>
    <property type="molecule type" value="Genomic_DNA"/>
</dbReference>
<evidence type="ECO:0000256" key="4">
    <source>
        <dbReference type="ARBA" id="ARBA00022692"/>
    </source>
</evidence>
<dbReference type="Gene3D" id="1.20.81.30">
    <property type="entry name" value="Type II secretion system (T2SS), domain F"/>
    <property type="match status" value="2"/>
</dbReference>
<dbReference type="InterPro" id="IPR018076">
    <property type="entry name" value="T2SS_GspF_dom"/>
</dbReference>
<evidence type="ECO:0000313" key="10">
    <source>
        <dbReference type="Proteomes" id="UP000181936"/>
    </source>
</evidence>
<feature type="domain" description="Type II secretion system protein GspF" evidence="8">
    <location>
        <begin position="214"/>
        <end position="336"/>
    </location>
</feature>
<dbReference type="STRING" id="1547283.A9C19_06360"/>
<evidence type="ECO:0000313" key="9">
    <source>
        <dbReference type="EMBL" id="APH04399.1"/>
    </source>
</evidence>
<comment type="similarity">
    <text evidence="2">Belongs to the GSP F family.</text>
</comment>
<feature type="transmembrane region" description="Helical" evidence="7">
    <location>
        <begin position="111"/>
        <end position="133"/>
    </location>
</feature>
<dbReference type="GO" id="GO:0005886">
    <property type="term" value="C:plasma membrane"/>
    <property type="evidence" value="ECO:0007669"/>
    <property type="project" value="UniProtKB-SubCell"/>
</dbReference>
<protein>
    <recommendedName>
        <fullName evidence="8">Type II secretion system protein GspF domain-containing protein</fullName>
    </recommendedName>
</protein>
<dbReference type="InterPro" id="IPR003004">
    <property type="entry name" value="GspF/PilC"/>
</dbReference>
<dbReference type="InterPro" id="IPR047692">
    <property type="entry name" value="T4P_ComGB"/>
</dbReference>
<evidence type="ECO:0000256" key="3">
    <source>
        <dbReference type="ARBA" id="ARBA00022475"/>
    </source>
</evidence>
<accession>A0A1L3MPY2</accession>
<evidence type="ECO:0000256" key="6">
    <source>
        <dbReference type="ARBA" id="ARBA00023136"/>
    </source>
</evidence>
<dbReference type="PANTHER" id="PTHR30012">
    <property type="entry name" value="GENERAL SECRETION PATHWAY PROTEIN"/>
    <property type="match status" value="1"/>
</dbReference>
<gene>
    <name evidence="9" type="ORF">A9C19_06360</name>
</gene>
<organism evidence="9 10">
    <name type="scientific">Bacillus weihaiensis</name>
    <dbReference type="NCBI Taxonomy" id="1547283"/>
    <lineage>
        <taxon>Bacteria</taxon>
        <taxon>Bacillati</taxon>
        <taxon>Bacillota</taxon>
        <taxon>Bacilli</taxon>
        <taxon>Bacillales</taxon>
        <taxon>Bacillaceae</taxon>
        <taxon>Bacillus</taxon>
    </lineage>
</organism>
<sequence length="344" mass="40221">MRSKKNWSLKQQAFFLSRLSSLLDKGYTLNEALHFLYVNESKERKEDLFNSIQQLSAGNSFRQVLTFIHFHRDVLSYLYFAEKHGDLEFALRECSAMLDRKVTNTEKFMKILRYPVFLLITVGFILTIVQAVVTPQFNQLYETMNIEASFFSIFLLVVFGLLKWTGIAVGILLTVSIVYYILFFRRKPIEVKMHIIYRIPIVRKVMSMFNSYFFAMQLSTLLKGGLSTFESLKVFQSQSFIPFFKMEGDYLIEKLKTGEKLHMMIKERGYYEPELSLVILHGQANGKLARELYTYSQLLMESVDTRLAKVMAMLQPIIFGFVGIIVLFVYLSMLLPMYKMMETI</sequence>
<dbReference type="Pfam" id="PF00482">
    <property type="entry name" value="T2SSF"/>
    <property type="match status" value="2"/>
</dbReference>
<dbReference type="Proteomes" id="UP000181936">
    <property type="component" value="Chromosome"/>
</dbReference>
<dbReference type="KEGG" id="bwh:A9C19_06360"/>
<evidence type="ECO:0000259" key="8">
    <source>
        <dbReference type="Pfam" id="PF00482"/>
    </source>
</evidence>
<keyword evidence="3" id="KW-1003">Cell membrane</keyword>
<feature type="domain" description="Type II secretion system protein GspF" evidence="8">
    <location>
        <begin position="15"/>
        <end position="135"/>
    </location>
</feature>
<proteinExistence type="inferred from homology"/>
<evidence type="ECO:0000256" key="2">
    <source>
        <dbReference type="ARBA" id="ARBA00005745"/>
    </source>
</evidence>
<feature type="transmembrane region" description="Helical" evidence="7">
    <location>
        <begin position="317"/>
        <end position="338"/>
    </location>
</feature>
<comment type="subcellular location">
    <subcellularLocation>
        <location evidence="1">Cell membrane</location>
        <topology evidence="1">Multi-pass membrane protein</topology>
    </subcellularLocation>
</comment>
<name>A0A1L3MPY2_9BACI</name>
<feature type="transmembrane region" description="Helical" evidence="7">
    <location>
        <begin position="153"/>
        <end position="184"/>
    </location>
</feature>
<evidence type="ECO:0000256" key="5">
    <source>
        <dbReference type="ARBA" id="ARBA00022989"/>
    </source>
</evidence>
<keyword evidence="4 7" id="KW-0812">Transmembrane</keyword>
<dbReference type="RefSeq" id="WP_072579187.1">
    <property type="nucleotide sequence ID" value="NZ_CP016020.1"/>
</dbReference>